<feature type="compositionally biased region" description="Polar residues" evidence="14">
    <location>
        <begin position="335"/>
        <end position="352"/>
    </location>
</feature>
<evidence type="ECO:0000256" key="10">
    <source>
        <dbReference type="ARBA" id="ARBA00023069"/>
    </source>
</evidence>
<dbReference type="PANTHER" id="PTHR14320:SF2">
    <property type="entry name" value="COILED-COIL DOMAIN-CONTAINING PROTEIN 181"/>
    <property type="match status" value="1"/>
</dbReference>
<comment type="similarity">
    <text evidence="4">Belongs to the CCDC181 family.</text>
</comment>
<keyword evidence="10" id="KW-0969">Cilium</keyword>
<dbReference type="PANTHER" id="PTHR14320">
    <property type="entry name" value="COILED-COIL DOMAIN-CONTAINING PROTEIN 181"/>
    <property type="match status" value="1"/>
</dbReference>
<evidence type="ECO:0000256" key="2">
    <source>
        <dbReference type="ARBA" id="ARBA00004230"/>
    </source>
</evidence>
<feature type="region of interest" description="Disordered" evidence="14">
    <location>
        <begin position="284"/>
        <end position="374"/>
    </location>
</feature>
<feature type="compositionally biased region" description="Low complexity" evidence="14">
    <location>
        <begin position="110"/>
        <end position="119"/>
    </location>
</feature>
<feature type="compositionally biased region" description="Basic and acidic residues" evidence="14">
    <location>
        <begin position="28"/>
        <end position="47"/>
    </location>
</feature>
<evidence type="ECO:0000256" key="3">
    <source>
        <dbReference type="ARBA" id="ARBA00004245"/>
    </source>
</evidence>
<comment type="caution">
    <text evidence="15">The sequence shown here is derived from an EMBL/GenBank/DDBJ whole genome shotgun (WGS) entry which is preliminary data.</text>
</comment>
<feature type="region of interest" description="Disordered" evidence="14">
    <location>
        <begin position="1"/>
        <end position="136"/>
    </location>
</feature>
<evidence type="ECO:0000256" key="8">
    <source>
        <dbReference type="ARBA" id="ARBA00022846"/>
    </source>
</evidence>
<gene>
    <name evidence="15" type="primary">CCDC181</name>
    <name evidence="15" type="ORF">WISP_01097</name>
</gene>
<evidence type="ECO:0000256" key="6">
    <source>
        <dbReference type="ARBA" id="ARBA00022490"/>
    </source>
</evidence>
<comment type="subcellular location">
    <subcellularLocation>
        <location evidence="2">Cell projection</location>
        <location evidence="2">Cilium</location>
        <location evidence="2">Flagellum</location>
    </subcellularLocation>
    <subcellularLocation>
        <location evidence="3">Cytoplasm</location>
        <location evidence="3">Cytoskeleton</location>
    </subcellularLocation>
</comment>
<feature type="region of interest" description="Disordered" evidence="14">
    <location>
        <begin position="203"/>
        <end position="228"/>
    </location>
</feature>
<evidence type="ECO:0000256" key="14">
    <source>
        <dbReference type="SAM" id="MobiDB-lite"/>
    </source>
</evidence>
<reference evidence="15" key="1">
    <citation type="submission" date="2019-10" db="EMBL/GenBank/DDBJ databases">
        <authorList>
            <person name="Soares A.E.R."/>
            <person name="Aleixo A."/>
            <person name="Schneider P."/>
            <person name="Miyaki C.Y."/>
            <person name="Schneider M.P."/>
            <person name="Mello C."/>
            <person name="Vasconcelos A.T.R."/>
        </authorList>
    </citation>
    <scope>NUCLEOTIDE SEQUENCE</scope>
    <source>
        <tissue evidence="15">Muscle</tissue>
    </source>
</reference>
<feature type="compositionally biased region" description="Acidic residues" evidence="14">
    <location>
        <begin position="64"/>
        <end position="76"/>
    </location>
</feature>
<evidence type="ECO:0000256" key="13">
    <source>
        <dbReference type="ARBA" id="ARBA00047162"/>
    </source>
</evidence>
<feature type="compositionally biased region" description="Basic and acidic residues" evidence="14">
    <location>
        <begin position="90"/>
        <end position="102"/>
    </location>
</feature>
<feature type="compositionally biased region" description="Acidic residues" evidence="14">
    <location>
        <begin position="125"/>
        <end position="134"/>
    </location>
</feature>
<keyword evidence="9" id="KW-0175">Coiled coil</keyword>
<dbReference type="InterPro" id="IPR026687">
    <property type="entry name" value="CCDC181"/>
</dbReference>
<proteinExistence type="inferred from homology"/>
<keyword evidence="12" id="KW-0966">Cell projection</keyword>
<name>A0ABQ9DUQ2_9PASS</name>
<evidence type="ECO:0000313" key="16">
    <source>
        <dbReference type="Proteomes" id="UP001145742"/>
    </source>
</evidence>
<protein>
    <recommendedName>
        <fullName evidence="5">Coiled-coil domain-containing protein 181</fullName>
    </recommendedName>
</protein>
<accession>A0ABQ9DUQ2</accession>
<feature type="compositionally biased region" description="Basic and acidic residues" evidence="14">
    <location>
        <begin position="353"/>
        <end position="374"/>
    </location>
</feature>
<dbReference type="Proteomes" id="UP001145742">
    <property type="component" value="Unassembled WGS sequence"/>
</dbReference>
<evidence type="ECO:0000256" key="9">
    <source>
        <dbReference type="ARBA" id="ARBA00023054"/>
    </source>
</evidence>
<organism evidence="15 16">
    <name type="scientific">Willisornis vidua</name>
    <name type="common">Xingu scale-backed antbird</name>
    <dbReference type="NCBI Taxonomy" id="1566151"/>
    <lineage>
        <taxon>Eukaryota</taxon>
        <taxon>Metazoa</taxon>
        <taxon>Chordata</taxon>
        <taxon>Craniata</taxon>
        <taxon>Vertebrata</taxon>
        <taxon>Euteleostomi</taxon>
        <taxon>Archelosauria</taxon>
        <taxon>Archosauria</taxon>
        <taxon>Dinosauria</taxon>
        <taxon>Saurischia</taxon>
        <taxon>Theropoda</taxon>
        <taxon>Coelurosauria</taxon>
        <taxon>Aves</taxon>
        <taxon>Neognathae</taxon>
        <taxon>Neoaves</taxon>
        <taxon>Telluraves</taxon>
        <taxon>Australaves</taxon>
        <taxon>Passeriformes</taxon>
        <taxon>Thamnophilidae</taxon>
        <taxon>Willisornis</taxon>
    </lineage>
</organism>
<evidence type="ECO:0000256" key="12">
    <source>
        <dbReference type="ARBA" id="ARBA00023273"/>
    </source>
</evidence>
<comment type="subunit">
    <text evidence="13">Homodimer. Interacts with HOOK1. Interacts with HOOK2. Interacts with HOOK3.</text>
</comment>
<feature type="compositionally biased region" description="Polar residues" evidence="14">
    <location>
        <begin position="210"/>
        <end position="220"/>
    </location>
</feature>
<evidence type="ECO:0000256" key="5">
    <source>
        <dbReference type="ARBA" id="ARBA00022306"/>
    </source>
</evidence>
<comment type="function">
    <text evidence="1">Microtubule-binding protein that localizes to the microtubular manchette of elongating spermatids.</text>
</comment>
<keyword evidence="11" id="KW-0206">Cytoskeleton</keyword>
<evidence type="ECO:0000256" key="1">
    <source>
        <dbReference type="ARBA" id="ARBA00002213"/>
    </source>
</evidence>
<keyword evidence="7" id="KW-0493">Microtubule</keyword>
<sequence>MSEKEDQDLADISNKTENVEYEDDFEKDLEWLTNKEEKENCGERENPEENEEDIEAQILKAADSFEEDNEEIEENLDQLSEAEINAEVRYSSEENLESRPDMGQEDDGSDTSGESSGQESKLESQEELDEVEDEEMKHYILEKIEEANKRLANEPPAVKKRARKIKFKVELVEHEVHPPEYDGVDKTDLAGEDDVSSGLSELYISDDMTQESTSLSTNAGTDEETTDDKILVEKDGKFELLRICDLESQGFLPPINVSFTDAEIRYESSKSSHYSSFPVVSHIKEIPPERPGAPSFTASEEESVCLPKPPSDPNHRSNSAVNAAKGLGKQKDPQRTQSANVSVRSSTYSLSPRQKELRKQLEQRHERLRKEVQT</sequence>
<evidence type="ECO:0000256" key="4">
    <source>
        <dbReference type="ARBA" id="ARBA00005737"/>
    </source>
</evidence>
<evidence type="ECO:0000256" key="7">
    <source>
        <dbReference type="ARBA" id="ARBA00022701"/>
    </source>
</evidence>
<dbReference type="EMBL" id="WHWB01024311">
    <property type="protein sequence ID" value="KAJ7428652.1"/>
    <property type="molecule type" value="Genomic_DNA"/>
</dbReference>
<keyword evidence="6" id="KW-0963">Cytoplasm</keyword>
<evidence type="ECO:0000256" key="11">
    <source>
        <dbReference type="ARBA" id="ARBA00023212"/>
    </source>
</evidence>
<keyword evidence="8" id="KW-0282">Flagellum</keyword>
<evidence type="ECO:0000313" key="15">
    <source>
        <dbReference type="EMBL" id="KAJ7428652.1"/>
    </source>
</evidence>
<keyword evidence="16" id="KW-1185">Reference proteome</keyword>